<dbReference type="SUPFAM" id="SSF53335">
    <property type="entry name" value="S-adenosyl-L-methionine-dependent methyltransferases"/>
    <property type="match status" value="1"/>
</dbReference>
<organism evidence="8 9">
    <name type="scientific">Rhizobium alvei</name>
    <dbReference type="NCBI Taxonomy" id="1132659"/>
    <lineage>
        <taxon>Bacteria</taxon>
        <taxon>Pseudomonadati</taxon>
        <taxon>Pseudomonadota</taxon>
        <taxon>Alphaproteobacteria</taxon>
        <taxon>Hyphomicrobiales</taxon>
        <taxon>Rhizobiaceae</taxon>
        <taxon>Rhizobium/Agrobacterium group</taxon>
        <taxon>Rhizobium</taxon>
    </lineage>
</organism>
<dbReference type="InterPro" id="IPR029063">
    <property type="entry name" value="SAM-dependent_MTases_sf"/>
</dbReference>
<dbReference type="GO" id="GO:0032259">
    <property type="term" value="P:methylation"/>
    <property type="evidence" value="ECO:0007669"/>
    <property type="project" value="UniProtKB-KW"/>
</dbReference>
<dbReference type="InterPro" id="IPR002052">
    <property type="entry name" value="DNA_methylase_N6_adenine_CS"/>
</dbReference>
<evidence type="ECO:0000256" key="2">
    <source>
        <dbReference type="ARBA" id="ARBA00022679"/>
    </source>
</evidence>
<feature type="binding site" evidence="5">
    <location>
        <position position="190"/>
    </location>
    <ligand>
        <name>S-adenosyl-L-methionine</name>
        <dbReference type="ChEBI" id="CHEBI:59789"/>
    </ligand>
</feature>
<dbReference type="Proteomes" id="UP001174932">
    <property type="component" value="Unassembled WGS sequence"/>
</dbReference>
<dbReference type="Pfam" id="PF05175">
    <property type="entry name" value="MTS"/>
    <property type="match status" value="1"/>
</dbReference>
<comment type="similarity">
    <text evidence="5">Belongs to the protein N5-glutamine methyltransferase family. PrmC subfamily.</text>
</comment>
<proteinExistence type="inferred from homology"/>
<dbReference type="Gene3D" id="1.10.8.10">
    <property type="entry name" value="DNA helicase RuvA subunit, C-terminal domain"/>
    <property type="match status" value="1"/>
</dbReference>
<feature type="binding site" evidence="5">
    <location>
        <begin position="124"/>
        <end position="128"/>
    </location>
    <ligand>
        <name>S-adenosyl-L-methionine</name>
        <dbReference type="ChEBI" id="CHEBI:59789"/>
    </ligand>
</feature>
<accession>A0ABT8YM32</accession>
<protein>
    <recommendedName>
        <fullName evidence="5">Release factor glutamine methyltransferase</fullName>
        <shortName evidence="5">RF MTase</shortName>
        <ecNumber evidence="5">2.1.1.297</ecNumber>
    </recommendedName>
    <alternativeName>
        <fullName evidence="5">N5-glutamine methyltransferase PrmC</fullName>
    </alternativeName>
    <alternativeName>
        <fullName evidence="5">Protein-(glutamine-N5) MTase PrmC</fullName>
    </alternativeName>
    <alternativeName>
        <fullName evidence="5">Protein-glutamine N-methyltransferase PrmC</fullName>
    </alternativeName>
</protein>
<keyword evidence="2 5" id="KW-0808">Transferase</keyword>
<dbReference type="PRINTS" id="PR00507">
    <property type="entry name" value="N12N6MTFRASE"/>
</dbReference>
<gene>
    <name evidence="5 8" type="primary">prmC</name>
    <name evidence="8" type="ORF">Q4481_12605</name>
</gene>
<dbReference type="CDD" id="cd02440">
    <property type="entry name" value="AdoMet_MTases"/>
    <property type="match status" value="1"/>
</dbReference>
<dbReference type="PROSITE" id="PS00092">
    <property type="entry name" value="N6_MTASE"/>
    <property type="match status" value="1"/>
</dbReference>
<evidence type="ECO:0000313" key="8">
    <source>
        <dbReference type="EMBL" id="MDO6964801.1"/>
    </source>
</evidence>
<comment type="catalytic activity">
    <reaction evidence="4 5">
        <text>L-glutaminyl-[peptide chain release factor] + S-adenosyl-L-methionine = N(5)-methyl-L-glutaminyl-[peptide chain release factor] + S-adenosyl-L-homocysteine + H(+)</text>
        <dbReference type="Rhea" id="RHEA:42896"/>
        <dbReference type="Rhea" id="RHEA-COMP:10271"/>
        <dbReference type="Rhea" id="RHEA-COMP:10272"/>
        <dbReference type="ChEBI" id="CHEBI:15378"/>
        <dbReference type="ChEBI" id="CHEBI:30011"/>
        <dbReference type="ChEBI" id="CHEBI:57856"/>
        <dbReference type="ChEBI" id="CHEBI:59789"/>
        <dbReference type="ChEBI" id="CHEBI:61891"/>
        <dbReference type="EC" id="2.1.1.297"/>
    </reaction>
</comment>
<feature type="domain" description="Methyltransferase small" evidence="6">
    <location>
        <begin position="113"/>
        <end position="195"/>
    </location>
</feature>
<comment type="function">
    <text evidence="5">Methylates the class 1 translation termination release factors RF1/PrfA and RF2/PrfB on the glutamine residue of the universally conserved GGQ motif.</text>
</comment>
<feature type="binding site" evidence="5">
    <location>
        <begin position="190"/>
        <end position="193"/>
    </location>
    <ligand>
        <name>substrate</name>
    </ligand>
</feature>
<dbReference type="InterPro" id="IPR019874">
    <property type="entry name" value="RF_methyltr_PrmC"/>
</dbReference>
<dbReference type="InterPro" id="IPR040758">
    <property type="entry name" value="PrmC_N"/>
</dbReference>
<keyword evidence="3 5" id="KW-0949">S-adenosyl-L-methionine</keyword>
<reference evidence="8" key="2">
    <citation type="submission" date="2023-07" db="EMBL/GenBank/DDBJ databases">
        <authorList>
            <person name="Shen H."/>
        </authorList>
    </citation>
    <scope>NUCLEOTIDE SEQUENCE</scope>
    <source>
        <strain evidence="8">TNR-22</strain>
    </source>
</reference>
<evidence type="ECO:0000256" key="4">
    <source>
        <dbReference type="ARBA" id="ARBA00048391"/>
    </source>
</evidence>
<comment type="caution">
    <text evidence="8">The sequence shown here is derived from an EMBL/GenBank/DDBJ whole genome shotgun (WGS) entry which is preliminary data.</text>
</comment>
<dbReference type="RefSeq" id="WP_304376729.1">
    <property type="nucleotide sequence ID" value="NZ_JAUOZU010000008.1"/>
</dbReference>
<dbReference type="EC" id="2.1.1.297" evidence="5"/>
<dbReference type="NCBIfam" id="TIGR00536">
    <property type="entry name" value="hemK_fam"/>
    <property type="match status" value="1"/>
</dbReference>
<evidence type="ECO:0000259" key="6">
    <source>
        <dbReference type="Pfam" id="PF05175"/>
    </source>
</evidence>
<keyword evidence="9" id="KW-1185">Reference proteome</keyword>
<dbReference type="HAMAP" id="MF_02126">
    <property type="entry name" value="RF_methyltr_PrmC"/>
    <property type="match status" value="1"/>
</dbReference>
<dbReference type="EMBL" id="JAUOZU010000008">
    <property type="protein sequence ID" value="MDO6964801.1"/>
    <property type="molecule type" value="Genomic_DNA"/>
</dbReference>
<dbReference type="GO" id="GO:0102559">
    <property type="term" value="F:peptide chain release factor N(5)-glutamine methyltransferase activity"/>
    <property type="evidence" value="ECO:0007669"/>
    <property type="project" value="UniProtKB-EC"/>
</dbReference>
<dbReference type="InterPro" id="IPR007848">
    <property type="entry name" value="Small_mtfrase_dom"/>
</dbReference>
<feature type="domain" description="Release factor glutamine methyltransferase N-terminal" evidence="7">
    <location>
        <begin position="9"/>
        <end position="77"/>
    </location>
</feature>
<reference evidence="8" key="1">
    <citation type="journal article" date="2015" name="Int. J. Syst. Evol. Microbiol.">
        <title>Rhizobium alvei sp. nov., isolated from a freshwater river.</title>
        <authorList>
            <person name="Sheu S.Y."/>
            <person name="Huang H.W."/>
            <person name="Young C.C."/>
            <person name="Chen W.M."/>
        </authorList>
    </citation>
    <scope>NUCLEOTIDE SEQUENCE</scope>
    <source>
        <strain evidence="8">TNR-22</strain>
    </source>
</reference>
<feature type="binding site" evidence="5">
    <location>
        <position position="176"/>
    </location>
    <ligand>
        <name>S-adenosyl-L-methionine</name>
        <dbReference type="ChEBI" id="CHEBI:59789"/>
    </ligand>
</feature>
<dbReference type="Pfam" id="PF17827">
    <property type="entry name" value="PrmC_N"/>
    <property type="match status" value="1"/>
</dbReference>
<dbReference type="Gene3D" id="3.40.50.150">
    <property type="entry name" value="Vaccinia Virus protein VP39"/>
    <property type="match status" value="1"/>
</dbReference>
<dbReference type="PANTHER" id="PTHR18895">
    <property type="entry name" value="HEMK METHYLTRANSFERASE"/>
    <property type="match status" value="1"/>
</dbReference>
<evidence type="ECO:0000256" key="3">
    <source>
        <dbReference type="ARBA" id="ARBA00022691"/>
    </source>
</evidence>
<dbReference type="PANTHER" id="PTHR18895:SF74">
    <property type="entry name" value="MTRF1L RELEASE FACTOR GLUTAMINE METHYLTRANSFERASE"/>
    <property type="match status" value="1"/>
</dbReference>
<evidence type="ECO:0000259" key="7">
    <source>
        <dbReference type="Pfam" id="PF17827"/>
    </source>
</evidence>
<dbReference type="InterPro" id="IPR004556">
    <property type="entry name" value="HemK-like"/>
</dbReference>
<dbReference type="InterPro" id="IPR050320">
    <property type="entry name" value="N5-glutamine_MTase"/>
</dbReference>
<feature type="binding site" evidence="5">
    <location>
        <position position="147"/>
    </location>
    <ligand>
        <name>S-adenosyl-L-methionine</name>
        <dbReference type="ChEBI" id="CHEBI:59789"/>
    </ligand>
</feature>
<evidence type="ECO:0000313" key="9">
    <source>
        <dbReference type="Proteomes" id="UP001174932"/>
    </source>
</evidence>
<evidence type="ECO:0000256" key="5">
    <source>
        <dbReference type="HAMAP-Rule" id="MF_02126"/>
    </source>
</evidence>
<evidence type="ECO:0000256" key="1">
    <source>
        <dbReference type="ARBA" id="ARBA00022603"/>
    </source>
</evidence>
<keyword evidence="1 5" id="KW-0489">Methyltransferase</keyword>
<sequence length="288" mass="31163">MTKTVGAVLVSVRDALRKGGIEDPAAEARILVGGLLGLDRTGLLTRDGDFLSEEDEERIKAAVDRRLQGEPPHRILGMRSFFGLDLTLNPHTLEPRPDTEILVETVLDILAERRKEPLSVLDLGTGTGAICLALLSTLPAARGTGVDLAAGALDAARRNAVTNGLGDRFETVESNWFDHVSGRFDVIVSNPPYIATAIIASLDREVREHDPLLALDGGPDGLDAYRILATDAAEHLAPGGLLAVEIGYDQNAAVKALFEKNGWIFRVERKDFGGNDRVLVFERPMDKQ</sequence>
<name>A0ABT8YM32_9HYPH</name>
<dbReference type="NCBIfam" id="TIGR03534">
    <property type="entry name" value="RF_mod_PrmC"/>
    <property type="match status" value="1"/>
</dbReference>